<evidence type="ECO:0000259" key="2">
    <source>
        <dbReference type="Pfam" id="PF25266"/>
    </source>
</evidence>
<keyword evidence="4" id="KW-1185">Reference proteome</keyword>
<evidence type="ECO:0000313" key="3">
    <source>
        <dbReference type="EMBL" id="KAI3928178.1"/>
    </source>
</evidence>
<reference evidence="3" key="1">
    <citation type="submission" date="2022-04" db="EMBL/GenBank/DDBJ databases">
        <title>A functionally conserved STORR gene fusion in Papaver species that diverged 16.8 million years ago.</title>
        <authorList>
            <person name="Catania T."/>
        </authorList>
    </citation>
    <scope>NUCLEOTIDE SEQUENCE</scope>
    <source>
        <strain evidence="3">S-188037</strain>
    </source>
</reference>
<feature type="transmembrane region" description="Helical" evidence="1">
    <location>
        <begin position="88"/>
        <end position="107"/>
    </location>
</feature>
<protein>
    <recommendedName>
        <fullName evidence="2">DUF7865 domain-containing protein</fullName>
    </recommendedName>
</protein>
<evidence type="ECO:0000313" key="4">
    <source>
        <dbReference type="Proteomes" id="UP001202328"/>
    </source>
</evidence>
<gene>
    <name evidence="3" type="ORF">MKW98_023779</name>
</gene>
<accession>A0AAD4XN13</accession>
<proteinExistence type="predicted"/>
<keyword evidence="1" id="KW-0812">Transmembrane</keyword>
<feature type="transmembrane region" description="Helical" evidence="1">
    <location>
        <begin position="122"/>
        <end position="140"/>
    </location>
</feature>
<dbReference type="AlphaFoldDB" id="A0AAD4XN13"/>
<keyword evidence="1" id="KW-0472">Membrane</keyword>
<dbReference type="Proteomes" id="UP001202328">
    <property type="component" value="Unassembled WGS sequence"/>
</dbReference>
<keyword evidence="1" id="KW-1133">Transmembrane helix</keyword>
<dbReference type="Pfam" id="PF25266">
    <property type="entry name" value="DUF7865"/>
    <property type="match status" value="1"/>
</dbReference>
<dbReference type="InterPro" id="IPR057187">
    <property type="entry name" value="DUF7865"/>
</dbReference>
<sequence>MASSSGFFMICLLHSIISFSCGSLMIFYLNEISIIGHGSETAIKLLGSTPHDQLLIQTSDSFAGLFLCIIGLLLFMVSFIRDKEFQSFFANGCVLVHILVALWRIFFEREVEILASDWPKQVIGDFLMAFSWVFFQIYTWREKYD</sequence>
<feature type="transmembrane region" description="Helical" evidence="1">
    <location>
        <begin position="7"/>
        <end position="29"/>
    </location>
</feature>
<organism evidence="3 4">
    <name type="scientific">Papaver atlanticum</name>
    <dbReference type="NCBI Taxonomy" id="357466"/>
    <lineage>
        <taxon>Eukaryota</taxon>
        <taxon>Viridiplantae</taxon>
        <taxon>Streptophyta</taxon>
        <taxon>Embryophyta</taxon>
        <taxon>Tracheophyta</taxon>
        <taxon>Spermatophyta</taxon>
        <taxon>Magnoliopsida</taxon>
        <taxon>Ranunculales</taxon>
        <taxon>Papaveraceae</taxon>
        <taxon>Papaveroideae</taxon>
        <taxon>Papaver</taxon>
    </lineage>
</organism>
<comment type="caution">
    <text evidence="3">The sequence shown here is derived from an EMBL/GenBank/DDBJ whole genome shotgun (WGS) entry which is preliminary data.</text>
</comment>
<feature type="domain" description="DUF7865" evidence="2">
    <location>
        <begin position="3"/>
        <end position="133"/>
    </location>
</feature>
<dbReference type="PANTHER" id="PTHR34274:SF5">
    <property type="entry name" value="TRANSMEMBRANE PROTEIN"/>
    <property type="match status" value="1"/>
</dbReference>
<feature type="transmembrane region" description="Helical" evidence="1">
    <location>
        <begin position="62"/>
        <end position="81"/>
    </location>
</feature>
<dbReference type="PANTHER" id="PTHR34274">
    <property type="entry name" value="TRANSMEMBRANE PROTEIN"/>
    <property type="match status" value="1"/>
</dbReference>
<name>A0AAD4XN13_9MAGN</name>
<evidence type="ECO:0000256" key="1">
    <source>
        <dbReference type="SAM" id="Phobius"/>
    </source>
</evidence>
<dbReference type="EMBL" id="JAJJMB010007708">
    <property type="protein sequence ID" value="KAI3928178.1"/>
    <property type="molecule type" value="Genomic_DNA"/>
</dbReference>